<dbReference type="InterPro" id="IPR044751">
    <property type="entry name" value="Ion_transp-like_CBS"/>
</dbReference>
<proteinExistence type="inferred from homology"/>
<evidence type="ECO:0000313" key="13">
    <source>
        <dbReference type="EMBL" id="MDI9241366.1"/>
    </source>
</evidence>
<dbReference type="InterPro" id="IPR036318">
    <property type="entry name" value="FAD-bd_PCMH-like_sf"/>
</dbReference>
<name>A0AAP4B7M3_9FIRM</name>
<sequence>MDDGYSPWSLLLLLVIIVLEIVFYGFGEAVQKLNTSELLKRKEEGDKKAAGILKIMNRSFTYSSVVLAASTLNGLLGGAILLKQGLKLLLHSFFEGDPQIGRWGAVLLTVVTVGLLFILCTGMVSAKRIAGKYPEAWAYRLLPVVRVFSVPFLPFAWAVGGISGLIATIFKAAPGKDTENVTEEDIMTMVNEGHEQGVIEASEAEMITNIFEFDDKEAGDIMTHRTSIQALCGDMTLDEALEAMLAGSNSRYPVYRENLDDIIGIIHLKDAVLFQKKEGFGEKKLAEIRGLLRKAHFVPVTRKIRKLFEVMRLRKIHLVMVIDEYGQVEGLITMEDILEEIVGNILDEYDKEEVFIQRLSDGWLIQGAAPLEEVGELLSLNFEDEDVDTLNGFLISRLDRIPSEDEKPEIVYEGCRFSVLKVENKMIKTVKVERILEEESHEEA</sequence>
<dbReference type="Pfam" id="PF01595">
    <property type="entry name" value="CNNM"/>
    <property type="match status" value="1"/>
</dbReference>
<dbReference type="GO" id="GO:0050660">
    <property type="term" value="F:flavin adenine dinucleotide binding"/>
    <property type="evidence" value="ECO:0007669"/>
    <property type="project" value="InterPro"/>
</dbReference>
<dbReference type="PANTHER" id="PTHR22777:SF17">
    <property type="entry name" value="UPF0053 PROTEIN SLL0260"/>
    <property type="match status" value="1"/>
</dbReference>
<organism evidence="13 14">
    <name type="scientific">Fusibacillus kribbianus</name>
    <dbReference type="NCBI Taxonomy" id="3044208"/>
    <lineage>
        <taxon>Bacteria</taxon>
        <taxon>Bacillati</taxon>
        <taxon>Bacillota</taxon>
        <taxon>Clostridia</taxon>
        <taxon>Lachnospirales</taxon>
        <taxon>Lachnospiraceae</taxon>
        <taxon>Fusibacillus</taxon>
    </lineage>
</organism>
<evidence type="ECO:0000256" key="5">
    <source>
        <dbReference type="ARBA" id="ARBA00022989"/>
    </source>
</evidence>
<keyword evidence="4" id="KW-0677">Repeat</keyword>
<feature type="transmembrane region" description="Helical" evidence="10">
    <location>
        <begin position="60"/>
        <end position="82"/>
    </location>
</feature>
<keyword evidence="5 9" id="KW-1133">Transmembrane helix</keyword>
<evidence type="ECO:0000256" key="8">
    <source>
        <dbReference type="PROSITE-ProRule" id="PRU00703"/>
    </source>
</evidence>
<accession>A0AAP4B7M3</accession>
<dbReference type="PROSITE" id="PS51371">
    <property type="entry name" value="CBS"/>
    <property type="match status" value="2"/>
</dbReference>
<protein>
    <submittedName>
        <fullName evidence="13">Hemolysin family protein</fullName>
    </submittedName>
</protein>
<evidence type="ECO:0000256" key="6">
    <source>
        <dbReference type="ARBA" id="ARBA00023122"/>
    </source>
</evidence>
<dbReference type="Pfam" id="PF00571">
    <property type="entry name" value="CBS"/>
    <property type="match status" value="2"/>
</dbReference>
<evidence type="ECO:0000259" key="12">
    <source>
        <dbReference type="PROSITE" id="PS51846"/>
    </source>
</evidence>
<dbReference type="PROSITE" id="PS51846">
    <property type="entry name" value="CNNM"/>
    <property type="match status" value="1"/>
</dbReference>
<dbReference type="GO" id="GO:0005886">
    <property type="term" value="C:plasma membrane"/>
    <property type="evidence" value="ECO:0007669"/>
    <property type="project" value="TreeGrafter"/>
</dbReference>
<dbReference type="SMART" id="SM01091">
    <property type="entry name" value="CorC_HlyC"/>
    <property type="match status" value="1"/>
</dbReference>
<dbReference type="CDD" id="cd04590">
    <property type="entry name" value="CBS_pair_CorC_HlyC_assoc"/>
    <property type="match status" value="1"/>
</dbReference>
<dbReference type="SUPFAM" id="SSF56176">
    <property type="entry name" value="FAD-binding/transporter-associated domain-like"/>
    <property type="match status" value="1"/>
</dbReference>
<dbReference type="Gene3D" id="3.10.580.10">
    <property type="entry name" value="CBS-domain"/>
    <property type="match status" value="1"/>
</dbReference>
<dbReference type="InterPro" id="IPR005170">
    <property type="entry name" value="Transptr-assoc_dom"/>
</dbReference>
<feature type="domain" description="CBS" evidence="11">
    <location>
        <begin position="222"/>
        <end position="282"/>
    </location>
</feature>
<feature type="transmembrane region" description="Helical" evidence="10">
    <location>
        <begin position="6"/>
        <end position="26"/>
    </location>
</feature>
<evidence type="ECO:0000259" key="11">
    <source>
        <dbReference type="PROSITE" id="PS51371"/>
    </source>
</evidence>
<dbReference type="SUPFAM" id="SSF54631">
    <property type="entry name" value="CBS-domain pair"/>
    <property type="match status" value="1"/>
</dbReference>
<gene>
    <name evidence="13" type="ORF">QJ036_02590</name>
</gene>
<feature type="transmembrane region" description="Helical" evidence="10">
    <location>
        <begin position="147"/>
        <end position="170"/>
    </location>
</feature>
<evidence type="ECO:0000256" key="7">
    <source>
        <dbReference type="ARBA" id="ARBA00023136"/>
    </source>
</evidence>
<dbReference type="AlphaFoldDB" id="A0AAP4B7M3"/>
<dbReference type="EMBL" id="JASGBQ010000002">
    <property type="protein sequence ID" value="MDI9241366.1"/>
    <property type="molecule type" value="Genomic_DNA"/>
</dbReference>
<dbReference type="InterPro" id="IPR000644">
    <property type="entry name" value="CBS_dom"/>
</dbReference>
<evidence type="ECO:0000313" key="14">
    <source>
        <dbReference type="Proteomes" id="UP001300383"/>
    </source>
</evidence>
<dbReference type="Gene3D" id="3.30.465.10">
    <property type="match status" value="1"/>
</dbReference>
<keyword evidence="6 8" id="KW-0129">CBS domain</keyword>
<comment type="caution">
    <text evidence="13">The sequence shown here is derived from an EMBL/GenBank/DDBJ whole genome shotgun (WGS) entry which is preliminary data.</text>
</comment>
<feature type="domain" description="CNNM transmembrane" evidence="12">
    <location>
        <begin position="2"/>
        <end position="203"/>
    </location>
</feature>
<dbReference type="InterPro" id="IPR002550">
    <property type="entry name" value="CNNM"/>
</dbReference>
<evidence type="ECO:0000256" key="9">
    <source>
        <dbReference type="PROSITE-ProRule" id="PRU01193"/>
    </source>
</evidence>
<dbReference type="Proteomes" id="UP001300383">
    <property type="component" value="Unassembled WGS sequence"/>
</dbReference>
<evidence type="ECO:0000256" key="2">
    <source>
        <dbReference type="ARBA" id="ARBA00006337"/>
    </source>
</evidence>
<keyword evidence="7 9" id="KW-0472">Membrane</keyword>
<dbReference type="PANTHER" id="PTHR22777">
    <property type="entry name" value="HEMOLYSIN-RELATED"/>
    <property type="match status" value="1"/>
</dbReference>
<feature type="transmembrane region" description="Helical" evidence="10">
    <location>
        <begin position="102"/>
        <end position="126"/>
    </location>
</feature>
<evidence type="ECO:0000256" key="1">
    <source>
        <dbReference type="ARBA" id="ARBA00004141"/>
    </source>
</evidence>
<comment type="similarity">
    <text evidence="2">Belongs to the UPF0053 family.</text>
</comment>
<keyword evidence="3 9" id="KW-0812">Transmembrane</keyword>
<keyword evidence="14" id="KW-1185">Reference proteome</keyword>
<comment type="subcellular location">
    <subcellularLocation>
        <location evidence="1">Membrane</location>
        <topology evidence="1">Multi-pass membrane protein</topology>
    </subcellularLocation>
</comment>
<dbReference type="InterPro" id="IPR046342">
    <property type="entry name" value="CBS_dom_sf"/>
</dbReference>
<dbReference type="Pfam" id="PF03471">
    <property type="entry name" value="CorC_HlyC"/>
    <property type="match status" value="1"/>
</dbReference>
<evidence type="ECO:0000256" key="4">
    <source>
        <dbReference type="ARBA" id="ARBA00022737"/>
    </source>
</evidence>
<reference evidence="13 14" key="1">
    <citation type="submission" date="2023-05" db="EMBL/GenBank/DDBJ databases">
        <title>[ruminococcus] sp. nov., isolated from a pig farm feces dump.</title>
        <authorList>
            <person name="Chang Y.-H."/>
        </authorList>
    </citation>
    <scope>NUCLEOTIDE SEQUENCE [LARGE SCALE GENOMIC DNA]</scope>
    <source>
        <strain evidence="13 14">YH-rum2234</strain>
    </source>
</reference>
<evidence type="ECO:0000256" key="3">
    <source>
        <dbReference type="ARBA" id="ARBA00022692"/>
    </source>
</evidence>
<dbReference type="RefSeq" id="WP_283229875.1">
    <property type="nucleotide sequence ID" value="NZ_JASGBQ010000002.1"/>
</dbReference>
<dbReference type="FunFam" id="3.10.580.10:FF:000002">
    <property type="entry name" value="Magnesium/cobalt efflux protein CorC"/>
    <property type="match status" value="1"/>
</dbReference>
<dbReference type="InterPro" id="IPR016169">
    <property type="entry name" value="FAD-bd_PCMH_sub2"/>
</dbReference>
<feature type="domain" description="CBS" evidence="11">
    <location>
        <begin position="291"/>
        <end position="348"/>
    </location>
</feature>
<evidence type="ECO:0000256" key="10">
    <source>
        <dbReference type="SAM" id="Phobius"/>
    </source>
</evidence>